<dbReference type="EMBL" id="JXCQ01000043">
    <property type="protein sequence ID" value="KIR20592.1"/>
    <property type="molecule type" value="Genomic_DNA"/>
</dbReference>
<dbReference type="CDD" id="cd07346">
    <property type="entry name" value="ABC_6TM_exporters"/>
    <property type="match status" value="1"/>
</dbReference>
<evidence type="ECO:0000313" key="12">
    <source>
        <dbReference type="EMBL" id="KIR20592.1"/>
    </source>
</evidence>
<sequence>MTTALNTLKRPVNRLIRLGVVFAAVGALVNLVPFIGLTELGRLLLAGNADSATLWQWAALVVIALSLGWMASGVALWLTHLADHRLQSSLREAMVRKLGRVPLGWYTDTTSGAVRKVVQDDLEDLHHLVAHHAVEVTAAIVTPLAGLIWLATLNWRLALLAVLTLPIYALAYSLMMRGFGAKMQLLDKSMTRVSAAIVEFVHGIAVVKAFGQVGQAHRSYQQAVNQFSTQYAGWVKPLLRLEAFSSMALSVPVILLVSLSMGSLLLAQGWITPLQLFAETLVAVVIPQSLLVINQSLTAQRTALAAADRIEALLGVEELPTPKVCVPPQGSDICFEQVQFGYDPAHMILNGVDLHCPAGSVTALVGASGAGKSTLAKLVPRFHDVSAGRVCVGGVDVREIDPRQLYQHVGFVLQDAQLVHGTVADNLRLGRPEASDAEVEAAARSAQIHQRIQALPRGYQSVVGEDAIFSGGEAQRLSIARTLLADTPVLILDEATSHADPESEALIQDALSALARGRTVLVIAHRLASICGVDQIVVLDQGRVLESGRHDQLLQANGAYARLWRASAETTAPDLEMSL</sequence>
<dbReference type="PATRIC" id="fig|294.125.peg.4094"/>
<dbReference type="InterPro" id="IPR027417">
    <property type="entry name" value="P-loop_NTPase"/>
</dbReference>
<dbReference type="GO" id="GO:0016887">
    <property type="term" value="F:ATP hydrolysis activity"/>
    <property type="evidence" value="ECO:0007669"/>
    <property type="project" value="InterPro"/>
</dbReference>
<accession>A0A0D0RM90</accession>
<dbReference type="GO" id="GO:0005886">
    <property type="term" value="C:plasma membrane"/>
    <property type="evidence" value="ECO:0007669"/>
    <property type="project" value="UniProtKB-SubCell"/>
</dbReference>
<dbReference type="Gene3D" id="1.20.1560.10">
    <property type="entry name" value="ABC transporter type 1, transmembrane domain"/>
    <property type="match status" value="1"/>
</dbReference>
<organism evidence="12 13">
    <name type="scientific">Pseudomonas fluorescens</name>
    <dbReference type="NCBI Taxonomy" id="294"/>
    <lineage>
        <taxon>Bacteria</taxon>
        <taxon>Pseudomonadati</taxon>
        <taxon>Pseudomonadota</taxon>
        <taxon>Gammaproteobacteria</taxon>
        <taxon>Pseudomonadales</taxon>
        <taxon>Pseudomonadaceae</taxon>
        <taxon>Pseudomonas</taxon>
    </lineage>
</organism>
<reference evidence="12 13" key="1">
    <citation type="submission" date="2015-01" db="EMBL/GenBank/DDBJ databases">
        <title>Genome sequence of the beneficial rhizobacterium Pseudomonas fluorescens 2-79.</title>
        <authorList>
            <person name="Thuermer A."/>
            <person name="Daniel R."/>
        </authorList>
    </citation>
    <scope>NUCLEOTIDE SEQUENCE [LARGE SCALE GENOMIC DNA]</scope>
    <source>
        <strain evidence="12 13">2-79</strain>
    </source>
</reference>
<keyword evidence="6" id="KW-0067">ATP-binding</keyword>
<dbReference type="InterPro" id="IPR003593">
    <property type="entry name" value="AAA+_ATPase"/>
</dbReference>
<evidence type="ECO:0000256" key="2">
    <source>
        <dbReference type="ARBA" id="ARBA00022448"/>
    </source>
</evidence>
<feature type="transmembrane region" description="Helical" evidence="9">
    <location>
        <begin position="246"/>
        <end position="267"/>
    </location>
</feature>
<dbReference type="InterPro" id="IPR036640">
    <property type="entry name" value="ABC1_TM_sf"/>
</dbReference>
<dbReference type="InterPro" id="IPR017871">
    <property type="entry name" value="ABC_transporter-like_CS"/>
</dbReference>
<keyword evidence="7 9" id="KW-1133">Transmembrane helix</keyword>
<feature type="domain" description="ABC transporter" evidence="10">
    <location>
        <begin position="333"/>
        <end position="566"/>
    </location>
</feature>
<evidence type="ECO:0000313" key="13">
    <source>
        <dbReference type="Proteomes" id="UP000032210"/>
    </source>
</evidence>
<evidence type="ECO:0000256" key="9">
    <source>
        <dbReference type="SAM" id="Phobius"/>
    </source>
</evidence>
<gene>
    <name evidence="12" type="primary">irtA</name>
    <name evidence="12" type="ORF">PFLU3_39880</name>
</gene>
<dbReference type="RefSeq" id="WP_043050261.1">
    <property type="nucleotide sequence ID" value="NZ_JXCQ01000043.1"/>
</dbReference>
<proteinExistence type="predicted"/>
<dbReference type="Pfam" id="PF00005">
    <property type="entry name" value="ABC_tran"/>
    <property type="match status" value="1"/>
</dbReference>
<feature type="transmembrane region" description="Helical" evidence="9">
    <location>
        <begin position="157"/>
        <end position="175"/>
    </location>
</feature>
<keyword evidence="2" id="KW-0813">Transport</keyword>
<keyword evidence="3" id="KW-1003">Cell membrane</keyword>
<dbReference type="Pfam" id="PF00664">
    <property type="entry name" value="ABC_membrane"/>
    <property type="match status" value="1"/>
</dbReference>
<keyword evidence="4 9" id="KW-0812">Transmembrane</keyword>
<comment type="subcellular location">
    <subcellularLocation>
        <location evidence="1">Cell membrane</location>
        <topology evidence="1">Multi-pass membrane protein</topology>
    </subcellularLocation>
</comment>
<dbReference type="PROSITE" id="PS50893">
    <property type="entry name" value="ABC_TRANSPORTER_2"/>
    <property type="match status" value="1"/>
</dbReference>
<dbReference type="SUPFAM" id="SSF52540">
    <property type="entry name" value="P-loop containing nucleoside triphosphate hydrolases"/>
    <property type="match status" value="1"/>
</dbReference>
<feature type="transmembrane region" description="Helical" evidence="9">
    <location>
        <begin position="133"/>
        <end position="151"/>
    </location>
</feature>
<dbReference type="Proteomes" id="UP000032210">
    <property type="component" value="Unassembled WGS sequence"/>
</dbReference>
<dbReference type="InterPro" id="IPR003439">
    <property type="entry name" value="ABC_transporter-like_ATP-bd"/>
</dbReference>
<protein>
    <submittedName>
        <fullName evidence="12">IrtA protein</fullName>
        <ecNumber evidence="12">3.6.3.-</ecNumber>
    </submittedName>
</protein>
<evidence type="ECO:0000259" key="10">
    <source>
        <dbReference type="PROSITE" id="PS50893"/>
    </source>
</evidence>
<feature type="transmembrane region" description="Helical" evidence="9">
    <location>
        <begin position="55"/>
        <end position="78"/>
    </location>
</feature>
<evidence type="ECO:0000256" key="8">
    <source>
        <dbReference type="ARBA" id="ARBA00023136"/>
    </source>
</evidence>
<keyword evidence="8 9" id="KW-0472">Membrane</keyword>
<evidence type="ECO:0000256" key="3">
    <source>
        <dbReference type="ARBA" id="ARBA00022475"/>
    </source>
</evidence>
<name>A0A0D0RM90_PSEFL</name>
<evidence type="ECO:0000256" key="7">
    <source>
        <dbReference type="ARBA" id="ARBA00022989"/>
    </source>
</evidence>
<evidence type="ECO:0000256" key="1">
    <source>
        <dbReference type="ARBA" id="ARBA00004651"/>
    </source>
</evidence>
<evidence type="ECO:0000259" key="11">
    <source>
        <dbReference type="PROSITE" id="PS50929"/>
    </source>
</evidence>
<dbReference type="EC" id="3.6.3.-" evidence="12"/>
<dbReference type="PROSITE" id="PS50929">
    <property type="entry name" value="ABC_TM1F"/>
    <property type="match status" value="1"/>
</dbReference>
<evidence type="ECO:0000256" key="4">
    <source>
        <dbReference type="ARBA" id="ARBA00022692"/>
    </source>
</evidence>
<dbReference type="FunFam" id="3.40.50.300:FF:000221">
    <property type="entry name" value="Multidrug ABC transporter ATP-binding protein"/>
    <property type="match status" value="1"/>
</dbReference>
<comment type="caution">
    <text evidence="12">The sequence shown here is derived from an EMBL/GenBank/DDBJ whole genome shotgun (WGS) entry which is preliminary data.</text>
</comment>
<dbReference type="InterPro" id="IPR039421">
    <property type="entry name" value="Type_1_exporter"/>
</dbReference>
<evidence type="ECO:0000256" key="5">
    <source>
        <dbReference type="ARBA" id="ARBA00022741"/>
    </source>
</evidence>
<feature type="domain" description="ABC transmembrane type-1" evidence="11">
    <location>
        <begin position="18"/>
        <end position="278"/>
    </location>
</feature>
<feature type="transmembrane region" description="Helical" evidence="9">
    <location>
        <begin position="15"/>
        <end position="35"/>
    </location>
</feature>
<dbReference type="SUPFAM" id="SSF90123">
    <property type="entry name" value="ABC transporter transmembrane region"/>
    <property type="match status" value="1"/>
</dbReference>
<dbReference type="Gene3D" id="3.40.50.300">
    <property type="entry name" value="P-loop containing nucleotide triphosphate hydrolases"/>
    <property type="match status" value="1"/>
</dbReference>
<dbReference type="GO" id="GO:0005524">
    <property type="term" value="F:ATP binding"/>
    <property type="evidence" value="ECO:0007669"/>
    <property type="project" value="UniProtKB-KW"/>
</dbReference>
<dbReference type="GO" id="GO:0140359">
    <property type="term" value="F:ABC-type transporter activity"/>
    <property type="evidence" value="ECO:0007669"/>
    <property type="project" value="InterPro"/>
</dbReference>
<dbReference type="InterPro" id="IPR011527">
    <property type="entry name" value="ABC1_TM_dom"/>
</dbReference>
<dbReference type="PROSITE" id="PS00211">
    <property type="entry name" value="ABC_TRANSPORTER_1"/>
    <property type="match status" value="1"/>
</dbReference>
<dbReference type="SMART" id="SM00382">
    <property type="entry name" value="AAA"/>
    <property type="match status" value="1"/>
</dbReference>
<keyword evidence="5" id="KW-0547">Nucleotide-binding</keyword>
<keyword evidence="12" id="KW-0378">Hydrolase</keyword>
<dbReference type="PANTHER" id="PTHR24221">
    <property type="entry name" value="ATP-BINDING CASSETTE SUB-FAMILY B"/>
    <property type="match status" value="1"/>
</dbReference>
<evidence type="ECO:0000256" key="6">
    <source>
        <dbReference type="ARBA" id="ARBA00022840"/>
    </source>
</evidence>
<dbReference type="AlphaFoldDB" id="A0A0D0RM90"/>
<dbReference type="PANTHER" id="PTHR24221:SF654">
    <property type="entry name" value="ATP-BINDING CASSETTE SUB-FAMILY B MEMBER 6"/>
    <property type="match status" value="1"/>
</dbReference>